<gene>
    <name evidence="2" type="ORF">E4634_05365</name>
</gene>
<dbReference type="Pfam" id="PF13795">
    <property type="entry name" value="HupE_UreJ_2"/>
    <property type="match status" value="1"/>
</dbReference>
<keyword evidence="1" id="KW-0472">Membrane</keyword>
<protein>
    <submittedName>
        <fullName evidence="2">HupE/UreJ family protein</fullName>
    </submittedName>
</protein>
<proteinExistence type="predicted"/>
<dbReference type="EMBL" id="SRLE01000005">
    <property type="protein sequence ID" value="TGD74631.1"/>
    <property type="molecule type" value="Genomic_DNA"/>
</dbReference>
<feature type="transmembrane region" description="Helical" evidence="1">
    <location>
        <begin position="288"/>
        <end position="308"/>
    </location>
</feature>
<organism evidence="2 3">
    <name type="scientific">Mangrovimicrobium sediminis</name>
    <dbReference type="NCBI Taxonomy" id="2562682"/>
    <lineage>
        <taxon>Bacteria</taxon>
        <taxon>Pseudomonadati</taxon>
        <taxon>Pseudomonadota</taxon>
        <taxon>Gammaproteobacteria</taxon>
        <taxon>Cellvibrionales</taxon>
        <taxon>Halieaceae</taxon>
        <taxon>Mangrovimicrobium</taxon>
    </lineage>
</organism>
<dbReference type="AlphaFoldDB" id="A0A4Z0M574"/>
<reference evidence="2 3" key="1">
    <citation type="submission" date="2019-04" db="EMBL/GenBank/DDBJ databases">
        <title>Taxonomy of novel Haliea sp. from mangrove soil of West Coast of India.</title>
        <authorList>
            <person name="Verma A."/>
            <person name="Kumar P."/>
            <person name="Krishnamurthi S."/>
        </authorList>
    </citation>
    <scope>NUCLEOTIDE SEQUENCE [LARGE SCALE GENOMIC DNA]</scope>
    <source>
        <strain evidence="2 3">SAOS-164</strain>
    </source>
</reference>
<name>A0A4Z0M574_9GAMM</name>
<evidence type="ECO:0000313" key="3">
    <source>
        <dbReference type="Proteomes" id="UP000298050"/>
    </source>
</evidence>
<keyword evidence="1" id="KW-0812">Transmembrane</keyword>
<dbReference type="OrthoDB" id="9808870at2"/>
<feature type="transmembrane region" description="Helical" evidence="1">
    <location>
        <begin position="262"/>
        <end position="282"/>
    </location>
</feature>
<evidence type="ECO:0000313" key="2">
    <source>
        <dbReference type="EMBL" id="TGD74631.1"/>
    </source>
</evidence>
<feature type="transmembrane region" description="Helical" evidence="1">
    <location>
        <begin position="315"/>
        <end position="338"/>
    </location>
</feature>
<keyword evidence="3" id="KW-1185">Reference proteome</keyword>
<evidence type="ECO:0000256" key="1">
    <source>
        <dbReference type="SAM" id="Phobius"/>
    </source>
</evidence>
<dbReference type="InterPro" id="IPR032809">
    <property type="entry name" value="Put_HupE_UreJ"/>
</dbReference>
<feature type="transmembrane region" description="Helical" evidence="1">
    <location>
        <begin position="388"/>
        <end position="405"/>
    </location>
</feature>
<comment type="caution">
    <text evidence="2">The sequence shown here is derived from an EMBL/GenBank/DDBJ whole genome shotgun (WGS) entry which is preliminary data.</text>
</comment>
<feature type="transmembrane region" description="Helical" evidence="1">
    <location>
        <begin position="358"/>
        <end position="376"/>
    </location>
</feature>
<dbReference type="Proteomes" id="UP000298050">
    <property type="component" value="Unassembled WGS sequence"/>
</dbReference>
<sequence length="407" mass="43414">MSPAARPTRWCGKRHACRSGDGRGGRCGKEDGTVNARNGFLASLWLCLLLAAPPAGAHLLNMTKATGEVAADGRFTLELSLDLLRASGSAQAYYDLAQRESPLADADMRAFWQQLAQNIELRQGAARVALETVAVAPPVEASLDDFESPVNWPMTAITLRGAVDPAAPLTLNFRSGFAFEEPIALSLQAPDSGRKQSRLLVANQSSPPFASGLGPVTAPPPAEGFDVWQHLGVGIAHILPGGADHLLFLLCLFLLASGWRQLLLYASMFTLAHSITLIIAAYRLVEFPAGPVEAAIALSILWLAIAVLRGNHAHAGLGLISGFGLLHGLGFASALRALPLDDHQFLLTLVTFNVGVEIGQVIFLAGLWLCLAWSRGRSWYAGRVQKPIAVAVALVSSFWLIQRLASL</sequence>
<feature type="transmembrane region" description="Helical" evidence="1">
    <location>
        <begin position="231"/>
        <end position="255"/>
    </location>
</feature>
<keyword evidence="1" id="KW-1133">Transmembrane helix</keyword>
<accession>A0A4Z0M574</accession>